<organism evidence="1 2">
    <name type="scientific">Pseudolactococcus chungangensis CAU 28 = DSM 22330</name>
    <dbReference type="NCBI Taxonomy" id="1122154"/>
    <lineage>
        <taxon>Bacteria</taxon>
        <taxon>Bacillati</taxon>
        <taxon>Bacillota</taxon>
        <taxon>Bacilli</taxon>
        <taxon>Lactobacillales</taxon>
        <taxon>Streptococcaceae</taxon>
        <taxon>Pseudolactococcus</taxon>
    </lineage>
</organism>
<evidence type="ECO:0000313" key="1">
    <source>
        <dbReference type="EMBL" id="PCS04290.1"/>
    </source>
</evidence>
<evidence type="ECO:0000313" key="2">
    <source>
        <dbReference type="Proteomes" id="UP000218979"/>
    </source>
</evidence>
<comment type="caution">
    <text evidence="1">The sequence shown here is derived from an EMBL/GenBank/DDBJ whole genome shotgun (WGS) entry which is preliminary data.</text>
</comment>
<dbReference type="EMBL" id="JXJT01000004">
    <property type="protein sequence ID" value="PCS04290.1"/>
    <property type="molecule type" value="Genomic_DNA"/>
</dbReference>
<protein>
    <submittedName>
        <fullName evidence="1">Uncharacterized protein</fullName>
    </submittedName>
</protein>
<gene>
    <name evidence="1" type="ORF">RR45_GL001594</name>
</gene>
<keyword evidence="2" id="KW-1185">Reference proteome</keyword>
<reference evidence="1 2" key="1">
    <citation type="submission" date="2014-12" db="EMBL/GenBank/DDBJ databases">
        <title>Draft genome sequences of 10 type strains of Lactococcus.</title>
        <authorList>
            <person name="Sun Z."/>
            <person name="Zhong Z."/>
            <person name="Liu W."/>
            <person name="Zhang W."/>
            <person name="Zhang H."/>
        </authorList>
    </citation>
    <scope>NUCLEOTIDE SEQUENCE [LARGE SCALE GENOMIC DNA]</scope>
    <source>
        <strain evidence="1 2">DSM 22330</strain>
    </source>
</reference>
<proteinExistence type="predicted"/>
<dbReference type="Proteomes" id="UP000218979">
    <property type="component" value="Unassembled WGS sequence"/>
</dbReference>
<name>A0ABX4I9D6_9LACT</name>
<accession>A0ABX4I9D6</accession>
<sequence length="42" mass="4969">MILVNQQPIKLIETRLTEKEIWGDGIFKDSLLYLNNHLKQKS</sequence>